<reference evidence="1 2" key="1">
    <citation type="journal article" date="2019" name="Commun. Biol.">
        <title>The bagworm genome reveals a unique fibroin gene that provides high tensile strength.</title>
        <authorList>
            <person name="Kono N."/>
            <person name="Nakamura H."/>
            <person name="Ohtoshi R."/>
            <person name="Tomita M."/>
            <person name="Numata K."/>
            <person name="Arakawa K."/>
        </authorList>
    </citation>
    <scope>NUCLEOTIDE SEQUENCE [LARGE SCALE GENOMIC DNA]</scope>
</reference>
<comment type="caution">
    <text evidence="1">The sequence shown here is derived from an EMBL/GenBank/DDBJ whole genome shotgun (WGS) entry which is preliminary data.</text>
</comment>
<sequence length="150" mass="17307">MTQHFIDCRIQIRPLRSSLFLVSRRRSGVRNRIEGNIEGIAKEGRYTAGPPHARPVRRYPVQLNFLCPWKFGSFFFVCSPGVLHSFLYTRTRSVRDGLGELRVRSEAKFYHDYCKSSASRSAVPWKRPNKAGVIEHMRYYRAAGVCVNLA</sequence>
<organism evidence="1 2">
    <name type="scientific">Eumeta variegata</name>
    <name type="common">Bagworm moth</name>
    <name type="synonym">Eumeta japonica</name>
    <dbReference type="NCBI Taxonomy" id="151549"/>
    <lineage>
        <taxon>Eukaryota</taxon>
        <taxon>Metazoa</taxon>
        <taxon>Ecdysozoa</taxon>
        <taxon>Arthropoda</taxon>
        <taxon>Hexapoda</taxon>
        <taxon>Insecta</taxon>
        <taxon>Pterygota</taxon>
        <taxon>Neoptera</taxon>
        <taxon>Endopterygota</taxon>
        <taxon>Lepidoptera</taxon>
        <taxon>Glossata</taxon>
        <taxon>Ditrysia</taxon>
        <taxon>Tineoidea</taxon>
        <taxon>Psychidae</taxon>
        <taxon>Oiketicinae</taxon>
        <taxon>Eumeta</taxon>
    </lineage>
</organism>
<name>A0A4C1VGG7_EUMVA</name>
<evidence type="ECO:0000313" key="2">
    <source>
        <dbReference type="Proteomes" id="UP000299102"/>
    </source>
</evidence>
<gene>
    <name evidence="1" type="ORF">EVAR_16337_1</name>
</gene>
<protein>
    <submittedName>
        <fullName evidence="1">Uncharacterized protein</fullName>
    </submittedName>
</protein>
<proteinExistence type="predicted"/>
<dbReference type="Proteomes" id="UP000299102">
    <property type="component" value="Unassembled WGS sequence"/>
</dbReference>
<keyword evidence="2" id="KW-1185">Reference proteome</keyword>
<dbReference type="EMBL" id="BGZK01000333">
    <property type="protein sequence ID" value="GBP37432.1"/>
    <property type="molecule type" value="Genomic_DNA"/>
</dbReference>
<dbReference type="AlphaFoldDB" id="A0A4C1VGG7"/>
<accession>A0A4C1VGG7</accession>
<evidence type="ECO:0000313" key="1">
    <source>
        <dbReference type="EMBL" id="GBP37432.1"/>
    </source>
</evidence>